<name>A0A368NI83_9GAMM</name>
<sequence>MAVALHGILDELVKSHLVRWPTVSSTGQSGADPDLVAKKSDEPPRENKGSSLSAGAAAGLITAALAALIAELGS</sequence>
<accession>A0A368NI83</accession>
<dbReference type="EMBL" id="QPID01000007">
    <property type="protein sequence ID" value="RCU49101.1"/>
    <property type="molecule type" value="Genomic_DNA"/>
</dbReference>
<comment type="caution">
    <text evidence="2">The sequence shown here is derived from an EMBL/GenBank/DDBJ whole genome shotgun (WGS) entry which is preliminary data.</text>
</comment>
<dbReference type="RefSeq" id="WP_114338661.1">
    <property type="nucleotide sequence ID" value="NZ_QPID01000007.1"/>
</dbReference>
<protein>
    <submittedName>
        <fullName evidence="2">Uncharacterized protein</fullName>
    </submittedName>
</protein>
<evidence type="ECO:0000313" key="3">
    <source>
        <dbReference type="Proteomes" id="UP000252558"/>
    </source>
</evidence>
<organism evidence="2 3">
    <name type="scientific">Corallincola holothuriorum</name>
    <dbReference type="NCBI Taxonomy" id="2282215"/>
    <lineage>
        <taxon>Bacteria</taxon>
        <taxon>Pseudomonadati</taxon>
        <taxon>Pseudomonadota</taxon>
        <taxon>Gammaproteobacteria</taxon>
        <taxon>Alteromonadales</taxon>
        <taxon>Psychromonadaceae</taxon>
        <taxon>Corallincola</taxon>
    </lineage>
</organism>
<evidence type="ECO:0000256" key="1">
    <source>
        <dbReference type="SAM" id="MobiDB-lite"/>
    </source>
</evidence>
<dbReference type="Proteomes" id="UP000252558">
    <property type="component" value="Unassembled WGS sequence"/>
</dbReference>
<dbReference type="AlphaFoldDB" id="A0A368NI83"/>
<reference evidence="2 3" key="1">
    <citation type="submission" date="2018-07" db="EMBL/GenBank/DDBJ databases">
        <title>Corallincola holothuriorum sp. nov., a new facultative anaerobe isolated from sea cucumber Apostichopus japonicus.</title>
        <authorList>
            <person name="Xia H."/>
        </authorList>
    </citation>
    <scope>NUCLEOTIDE SEQUENCE [LARGE SCALE GENOMIC DNA]</scope>
    <source>
        <strain evidence="2 3">C4</strain>
    </source>
</reference>
<proteinExistence type="predicted"/>
<gene>
    <name evidence="2" type="ORF">DU002_12120</name>
</gene>
<feature type="compositionally biased region" description="Basic and acidic residues" evidence="1">
    <location>
        <begin position="35"/>
        <end position="48"/>
    </location>
</feature>
<keyword evidence="3" id="KW-1185">Reference proteome</keyword>
<evidence type="ECO:0000313" key="2">
    <source>
        <dbReference type="EMBL" id="RCU49101.1"/>
    </source>
</evidence>
<feature type="region of interest" description="Disordered" evidence="1">
    <location>
        <begin position="23"/>
        <end position="53"/>
    </location>
</feature>